<protein>
    <submittedName>
        <fullName evidence="10">Acetoacetate metabolism regulatory protein AtoC</fullName>
    </submittedName>
</protein>
<sequence length="478" mass="54584">MNPKIIIVDDEYNARFAMKKALSKEKYQIEEAENGLVALEKIPVFHPDIAFLDLNMPQMDGITALQKINELENPPLVIVVTAHGSEKIAVESMKKGAYDYIAKPYDVEELRIITRNALEKLSLVRENIQLKEKINLQDSFGELIGESKEMQSVYDMIEKVANTDVTVLITGENGTGKELVAREIHKRSSRTKGKFVPLNCASVPENLIESELFGTEKGAFTDARERKGKLEEANKGTLFLDEIGDMGLNMQAKVLRVLNDRIFERLGGNTSIQADVRFISATNKDLDIEIEEENFREDLYYRIKVVDIVMPPLRERATDIPLLTEHFLKLFCKKHKKNIEAITPKGLQLLMDYCWPGNVRELKNTIEKMVVLADSTLIDEHDLPENIVQGNVKKSYSFPSSDKVLNLWQNYINTNKVSFKNAKRAFVREFEKVFIVEKLKKHQGNITQTANTLGIPRQSLQQKLRELAINAREFTKEQ</sequence>
<dbReference type="InterPro" id="IPR001789">
    <property type="entry name" value="Sig_transdc_resp-reg_receiver"/>
</dbReference>
<dbReference type="SMART" id="SM00382">
    <property type="entry name" value="AAA"/>
    <property type="match status" value="1"/>
</dbReference>
<dbReference type="PROSITE" id="PS00688">
    <property type="entry name" value="SIGMA54_INTERACT_3"/>
    <property type="match status" value="1"/>
</dbReference>
<evidence type="ECO:0000256" key="6">
    <source>
        <dbReference type="ARBA" id="ARBA00023163"/>
    </source>
</evidence>
<dbReference type="Gene3D" id="3.40.50.300">
    <property type="entry name" value="P-loop containing nucleotide triphosphate hydrolases"/>
    <property type="match status" value="1"/>
</dbReference>
<feature type="domain" description="Sigma-54 factor interaction" evidence="8">
    <location>
        <begin position="143"/>
        <end position="371"/>
    </location>
</feature>
<evidence type="ECO:0000313" key="11">
    <source>
        <dbReference type="Proteomes" id="UP000326354"/>
    </source>
</evidence>
<dbReference type="InterPro" id="IPR027417">
    <property type="entry name" value="P-loop_NTPase"/>
</dbReference>
<keyword evidence="11" id="KW-1185">Reference proteome</keyword>
<dbReference type="Gene3D" id="1.10.10.60">
    <property type="entry name" value="Homeodomain-like"/>
    <property type="match status" value="1"/>
</dbReference>
<dbReference type="Pfam" id="PF00072">
    <property type="entry name" value="Response_reg"/>
    <property type="match status" value="1"/>
</dbReference>
<feature type="domain" description="Response regulatory" evidence="9">
    <location>
        <begin position="4"/>
        <end position="118"/>
    </location>
</feature>
<dbReference type="Proteomes" id="UP000326354">
    <property type="component" value="Chromosome"/>
</dbReference>
<dbReference type="KEGG" id="uam:UABAM_06689"/>
<dbReference type="Pfam" id="PF25601">
    <property type="entry name" value="AAA_lid_14"/>
    <property type="match status" value="1"/>
</dbReference>
<dbReference type="InterPro" id="IPR011006">
    <property type="entry name" value="CheY-like_superfamily"/>
</dbReference>
<dbReference type="Gene3D" id="3.40.50.2300">
    <property type="match status" value="1"/>
</dbReference>
<dbReference type="EMBL" id="AP019860">
    <property type="protein sequence ID" value="BBM88268.1"/>
    <property type="molecule type" value="Genomic_DNA"/>
</dbReference>
<accession>A0A5S9F725</accession>
<evidence type="ECO:0000256" key="7">
    <source>
        <dbReference type="PROSITE-ProRule" id="PRU00169"/>
    </source>
</evidence>
<dbReference type="PROSITE" id="PS00676">
    <property type="entry name" value="SIGMA54_INTERACT_2"/>
    <property type="match status" value="1"/>
</dbReference>
<dbReference type="InterPro" id="IPR025943">
    <property type="entry name" value="Sigma_54_int_dom_ATP-bd_2"/>
</dbReference>
<dbReference type="PRINTS" id="PR01590">
    <property type="entry name" value="HTHFIS"/>
</dbReference>
<dbReference type="Pfam" id="PF00158">
    <property type="entry name" value="Sigma54_activat"/>
    <property type="match status" value="1"/>
</dbReference>
<organism evidence="10 11">
    <name type="scientific">Uabimicrobium amorphum</name>
    <dbReference type="NCBI Taxonomy" id="2596890"/>
    <lineage>
        <taxon>Bacteria</taxon>
        <taxon>Pseudomonadati</taxon>
        <taxon>Planctomycetota</taxon>
        <taxon>Candidatus Uabimicrobiia</taxon>
        <taxon>Candidatus Uabimicrobiales</taxon>
        <taxon>Candidatus Uabimicrobiaceae</taxon>
        <taxon>Candidatus Uabimicrobium</taxon>
    </lineage>
</organism>
<keyword evidence="5" id="KW-0010">Activator</keyword>
<evidence type="ECO:0000256" key="1">
    <source>
        <dbReference type="ARBA" id="ARBA00022741"/>
    </source>
</evidence>
<dbReference type="InterPro" id="IPR002197">
    <property type="entry name" value="HTH_Fis"/>
</dbReference>
<evidence type="ECO:0000256" key="3">
    <source>
        <dbReference type="ARBA" id="ARBA00023015"/>
    </source>
</evidence>
<keyword evidence="3" id="KW-0805">Transcription regulation</keyword>
<evidence type="ECO:0000259" key="8">
    <source>
        <dbReference type="PROSITE" id="PS50045"/>
    </source>
</evidence>
<dbReference type="SUPFAM" id="SSF52172">
    <property type="entry name" value="CheY-like"/>
    <property type="match status" value="1"/>
</dbReference>
<dbReference type="GO" id="GO:0000160">
    <property type="term" value="P:phosphorelay signal transduction system"/>
    <property type="evidence" value="ECO:0007669"/>
    <property type="project" value="InterPro"/>
</dbReference>
<dbReference type="OrthoDB" id="9803970at2"/>
<dbReference type="SUPFAM" id="SSF46689">
    <property type="entry name" value="Homeodomain-like"/>
    <property type="match status" value="1"/>
</dbReference>
<dbReference type="AlphaFoldDB" id="A0A5S9F725"/>
<dbReference type="FunFam" id="1.10.8.60:FF:000014">
    <property type="entry name" value="DNA-binding transcriptional regulator NtrC"/>
    <property type="match status" value="1"/>
</dbReference>
<dbReference type="InterPro" id="IPR025944">
    <property type="entry name" value="Sigma_54_int_dom_CS"/>
</dbReference>
<dbReference type="PROSITE" id="PS50110">
    <property type="entry name" value="RESPONSE_REGULATORY"/>
    <property type="match status" value="1"/>
</dbReference>
<dbReference type="PANTHER" id="PTHR32071:SF57">
    <property type="entry name" value="C4-DICARBOXYLATE TRANSPORT TRANSCRIPTIONAL REGULATORY PROTEIN DCTD"/>
    <property type="match status" value="1"/>
</dbReference>
<gene>
    <name evidence="10" type="ORF">UABAM_06689</name>
</gene>
<evidence type="ECO:0000256" key="4">
    <source>
        <dbReference type="ARBA" id="ARBA00023125"/>
    </source>
</evidence>
<dbReference type="InterPro" id="IPR058031">
    <property type="entry name" value="AAA_lid_NorR"/>
</dbReference>
<dbReference type="PROSITE" id="PS50045">
    <property type="entry name" value="SIGMA54_INTERACT_4"/>
    <property type="match status" value="1"/>
</dbReference>
<keyword evidence="6" id="KW-0804">Transcription</keyword>
<dbReference type="InterPro" id="IPR003593">
    <property type="entry name" value="AAA+_ATPase"/>
</dbReference>
<evidence type="ECO:0000259" key="9">
    <source>
        <dbReference type="PROSITE" id="PS50110"/>
    </source>
</evidence>
<dbReference type="SMART" id="SM00448">
    <property type="entry name" value="REC"/>
    <property type="match status" value="1"/>
</dbReference>
<dbReference type="InterPro" id="IPR002078">
    <property type="entry name" value="Sigma_54_int"/>
</dbReference>
<dbReference type="PANTHER" id="PTHR32071">
    <property type="entry name" value="TRANSCRIPTIONAL REGULATORY PROTEIN"/>
    <property type="match status" value="1"/>
</dbReference>
<evidence type="ECO:0000256" key="5">
    <source>
        <dbReference type="ARBA" id="ARBA00023159"/>
    </source>
</evidence>
<evidence type="ECO:0000256" key="2">
    <source>
        <dbReference type="ARBA" id="ARBA00022840"/>
    </source>
</evidence>
<proteinExistence type="predicted"/>
<dbReference type="CDD" id="cd00009">
    <property type="entry name" value="AAA"/>
    <property type="match status" value="1"/>
</dbReference>
<dbReference type="Gene3D" id="1.10.8.60">
    <property type="match status" value="1"/>
</dbReference>
<dbReference type="InterPro" id="IPR009057">
    <property type="entry name" value="Homeodomain-like_sf"/>
</dbReference>
<dbReference type="GO" id="GO:0005524">
    <property type="term" value="F:ATP binding"/>
    <property type="evidence" value="ECO:0007669"/>
    <property type="project" value="UniProtKB-KW"/>
</dbReference>
<dbReference type="RefSeq" id="WP_152021886.1">
    <property type="nucleotide sequence ID" value="NZ_AP019860.1"/>
</dbReference>
<dbReference type="FunFam" id="3.40.50.300:FF:000006">
    <property type="entry name" value="DNA-binding transcriptional regulator NtrC"/>
    <property type="match status" value="1"/>
</dbReference>
<dbReference type="Pfam" id="PF02954">
    <property type="entry name" value="HTH_8"/>
    <property type="match status" value="1"/>
</dbReference>
<name>A0A5S9F725_UABAM</name>
<dbReference type="SUPFAM" id="SSF52540">
    <property type="entry name" value="P-loop containing nucleoside triphosphate hydrolases"/>
    <property type="match status" value="1"/>
</dbReference>
<evidence type="ECO:0000313" key="10">
    <source>
        <dbReference type="EMBL" id="BBM88268.1"/>
    </source>
</evidence>
<dbReference type="GO" id="GO:0006355">
    <property type="term" value="P:regulation of DNA-templated transcription"/>
    <property type="evidence" value="ECO:0007669"/>
    <property type="project" value="InterPro"/>
</dbReference>
<keyword evidence="7" id="KW-0597">Phosphoprotein</keyword>
<keyword evidence="4" id="KW-0238">DNA-binding</keyword>
<feature type="modified residue" description="4-aspartylphosphate" evidence="7">
    <location>
        <position position="53"/>
    </location>
</feature>
<reference evidence="10 11" key="1">
    <citation type="submission" date="2019-08" db="EMBL/GenBank/DDBJ databases">
        <title>Complete genome sequence of Candidatus Uab amorphum.</title>
        <authorList>
            <person name="Shiratori T."/>
            <person name="Suzuki S."/>
            <person name="Kakizawa Y."/>
            <person name="Ishida K."/>
        </authorList>
    </citation>
    <scope>NUCLEOTIDE SEQUENCE [LARGE SCALE GENOMIC DNA]</scope>
    <source>
        <strain evidence="10 11">SRT547</strain>
    </source>
</reference>
<dbReference type="GO" id="GO:0043565">
    <property type="term" value="F:sequence-specific DNA binding"/>
    <property type="evidence" value="ECO:0007669"/>
    <property type="project" value="InterPro"/>
</dbReference>
<keyword evidence="2" id="KW-0067">ATP-binding</keyword>
<keyword evidence="1" id="KW-0547">Nucleotide-binding</keyword>